<comment type="caution">
    <text evidence="3">The sequence shown here is derived from an EMBL/GenBank/DDBJ whole genome shotgun (WGS) entry which is preliminary data.</text>
</comment>
<comment type="similarity">
    <text evidence="1">Belongs to the ADP-ribosylglycohydrolase family.</text>
</comment>
<evidence type="ECO:0000313" key="4">
    <source>
        <dbReference type="Proteomes" id="UP001259659"/>
    </source>
</evidence>
<dbReference type="InterPro" id="IPR036705">
    <property type="entry name" value="Ribosyl_crysJ1_sf"/>
</dbReference>
<protein>
    <submittedName>
        <fullName evidence="3">ADP-ribosylglycohydrolase family protein</fullName>
    </submittedName>
</protein>
<evidence type="ECO:0000256" key="1">
    <source>
        <dbReference type="ARBA" id="ARBA00010702"/>
    </source>
</evidence>
<dbReference type="PANTHER" id="PTHR16222:SF24">
    <property type="entry name" value="ADP-RIBOSYLHYDROLASE ARH3"/>
    <property type="match status" value="1"/>
</dbReference>
<dbReference type="SUPFAM" id="SSF101478">
    <property type="entry name" value="ADP-ribosylglycohydrolase"/>
    <property type="match status" value="1"/>
</dbReference>
<dbReference type="RefSeq" id="WP_310921706.1">
    <property type="nucleotide sequence ID" value="NZ_JAMQON010000009.1"/>
</dbReference>
<organism evidence="3 4">
    <name type="scientific">Haloarcula saliterrae</name>
    <dbReference type="NCBI Taxonomy" id="2950534"/>
    <lineage>
        <taxon>Archaea</taxon>
        <taxon>Methanobacteriati</taxon>
        <taxon>Methanobacteriota</taxon>
        <taxon>Stenosarchaea group</taxon>
        <taxon>Halobacteria</taxon>
        <taxon>Halobacteriales</taxon>
        <taxon>Haloarculaceae</taxon>
        <taxon>Haloarcula</taxon>
    </lineage>
</organism>
<dbReference type="Gene3D" id="1.10.4080.10">
    <property type="entry name" value="ADP-ribosylation/Crystallin J1"/>
    <property type="match status" value="1"/>
</dbReference>
<dbReference type="PANTHER" id="PTHR16222">
    <property type="entry name" value="ADP-RIBOSYLGLYCOHYDROLASE"/>
    <property type="match status" value="1"/>
</dbReference>
<accession>A0ABU2FHY6</accession>
<sequence>MPDSADAAVGTLLGLACGDALGRPVEFRSPEAIADQYGTLTEMVGHGTHRQPAGTVTDDTDMALCIARSLVEQATFDGQDIADRFQTWYENGPFDIGLMTADAIREYREGTSWRDAGREVWHQRAEGSNAGNGSIMRCAPHAVAFADEPTVLTQVSTQSAAITHYDPRCQYGSALLNHTFAGYLRGDDDPFTDAIARLEDKAPDELIETLRLVPDFVDESRLENSGYVIHTLQTSLYDTLTADSAEAAIVTSVNRGGDTDTLGAVTGALAGARFGATALPDRWLDQLESRDDIEYLAQALTTADITATE</sequence>
<dbReference type="EMBL" id="JAMQON010000009">
    <property type="protein sequence ID" value="MDS0261857.1"/>
    <property type="molecule type" value="Genomic_DNA"/>
</dbReference>
<reference evidence="3 4" key="1">
    <citation type="submission" date="2022-06" db="EMBL/GenBank/DDBJ databases">
        <title>Haloarcula sp. a new haloarchaeum isolate from saline soil.</title>
        <authorList>
            <person name="Strakova D."/>
            <person name="Galisteo C."/>
            <person name="Sanchez-Porro C."/>
            <person name="Ventosa A."/>
        </authorList>
    </citation>
    <scope>NUCLEOTIDE SEQUENCE [LARGE SCALE GENOMIC DNA]</scope>
    <source>
        <strain evidence="3 4">S1CR25-12</strain>
    </source>
</reference>
<name>A0ABU2FHY6_9EURY</name>
<keyword evidence="2" id="KW-0378">Hydrolase</keyword>
<dbReference type="InterPro" id="IPR005502">
    <property type="entry name" value="Ribosyl_crysJ1"/>
</dbReference>
<dbReference type="Pfam" id="PF03747">
    <property type="entry name" value="ADP_ribosyl_GH"/>
    <property type="match status" value="1"/>
</dbReference>
<proteinExistence type="inferred from homology"/>
<evidence type="ECO:0000313" key="3">
    <source>
        <dbReference type="EMBL" id="MDS0261857.1"/>
    </source>
</evidence>
<keyword evidence="4" id="KW-1185">Reference proteome</keyword>
<gene>
    <name evidence="3" type="ORF">NDI56_20850</name>
</gene>
<dbReference type="Proteomes" id="UP001259659">
    <property type="component" value="Unassembled WGS sequence"/>
</dbReference>
<evidence type="ECO:0000256" key="2">
    <source>
        <dbReference type="ARBA" id="ARBA00022801"/>
    </source>
</evidence>
<dbReference type="InterPro" id="IPR050792">
    <property type="entry name" value="ADP-ribosylglycohydrolase"/>
</dbReference>